<dbReference type="InterPro" id="IPR024516">
    <property type="entry name" value="Mce_C"/>
</dbReference>
<keyword evidence="1" id="KW-1133">Transmembrane helix</keyword>
<feature type="transmembrane region" description="Helical" evidence="1">
    <location>
        <begin position="12"/>
        <end position="35"/>
    </location>
</feature>
<keyword evidence="1" id="KW-0472">Membrane</keyword>
<dbReference type="PANTHER" id="PTHR33371:SF17">
    <property type="entry name" value="MCE-FAMILY PROTEIN MCE1B"/>
    <property type="match status" value="1"/>
</dbReference>
<evidence type="ECO:0000259" key="2">
    <source>
        <dbReference type="Pfam" id="PF02470"/>
    </source>
</evidence>
<dbReference type="Proteomes" id="UP001597229">
    <property type="component" value="Unassembled WGS sequence"/>
</dbReference>
<sequence>MTSGRPAHPLRLLTSVAVFVVVAALLSVFVVVSVLNLGHRNGTEYHALLADAAGLRSGDDVSVAGLQVGKVTGVELRDDDVEVTFVVSGGQPVHTTTRTAVRYANLIGTRYLALLPPEAGGDAPRLRPGGTLPAVQSLPTVDLTAVFDGFQPLFDALDPEQVNQLSASIVSIFQGESGTVADLVDQVGAITTHLAGRREVISTVITSLADLLSKVNDQGQALGSMIDSFGSVVGNLTEQRAVLASTIDGLAKFGHDAAALTRQSTGAINKDIAGVTEASGVLSRNSKEILSLMRDMPGLVTAVNRVVDAGSFVKVYLCNLDLRVTGRLNLSLVPGLAAPQPPEGLVAPSGPVADPSRVGKVCR</sequence>
<evidence type="ECO:0000313" key="5">
    <source>
        <dbReference type="Proteomes" id="UP001597229"/>
    </source>
</evidence>
<gene>
    <name evidence="4" type="ORF">ACFQ3F_14040</name>
</gene>
<accession>A0ABW3W0R7</accession>
<feature type="domain" description="Mammalian cell entry C-terminal" evidence="3">
    <location>
        <begin position="124"/>
        <end position="321"/>
    </location>
</feature>
<evidence type="ECO:0000259" key="3">
    <source>
        <dbReference type="Pfam" id="PF11887"/>
    </source>
</evidence>
<dbReference type="NCBIfam" id="TIGR00996">
    <property type="entry name" value="Mtu_fam_mce"/>
    <property type="match status" value="1"/>
</dbReference>
<protein>
    <submittedName>
        <fullName evidence="4">MCE family protein</fullName>
    </submittedName>
</protein>
<dbReference type="InterPro" id="IPR005693">
    <property type="entry name" value="Mce"/>
</dbReference>
<proteinExistence type="predicted"/>
<evidence type="ECO:0000256" key="1">
    <source>
        <dbReference type="SAM" id="Phobius"/>
    </source>
</evidence>
<dbReference type="InterPro" id="IPR052336">
    <property type="entry name" value="MlaD_Phospholipid_Transporter"/>
</dbReference>
<dbReference type="Pfam" id="PF11887">
    <property type="entry name" value="Mce4_CUP1"/>
    <property type="match status" value="1"/>
</dbReference>
<evidence type="ECO:0000313" key="4">
    <source>
        <dbReference type="EMBL" id="MFD1248916.1"/>
    </source>
</evidence>
<feature type="domain" description="Mce/MlaD" evidence="2">
    <location>
        <begin position="42"/>
        <end position="117"/>
    </location>
</feature>
<organism evidence="4 5">
    <name type="scientific">Nocardioides ginsengisoli</name>
    <dbReference type="NCBI Taxonomy" id="363868"/>
    <lineage>
        <taxon>Bacteria</taxon>
        <taxon>Bacillati</taxon>
        <taxon>Actinomycetota</taxon>
        <taxon>Actinomycetes</taxon>
        <taxon>Propionibacteriales</taxon>
        <taxon>Nocardioidaceae</taxon>
        <taxon>Nocardioides</taxon>
    </lineage>
</organism>
<dbReference type="RefSeq" id="WP_367917222.1">
    <property type="nucleotide sequence ID" value="NZ_BAABAC010000003.1"/>
</dbReference>
<dbReference type="PANTHER" id="PTHR33371">
    <property type="entry name" value="INTERMEMBRANE PHOSPHOLIPID TRANSPORT SYSTEM BINDING PROTEIN MLAD-RELATED"/>
    <property type="match status" value="1"/>
</dbReference>
<dbReference type="EMBL" id="JBHTLX010000020">
    <property type="protein sequence ID" value="MFD1248916.1"/>
    <property type="molecule type" value="Genomic_DNA"/>
</dbReference>
<dbReference type="Pfam" id="PF02470">
    <property type="entry name" value="MlaD"/>
    <property type="match status" value="1"/>
</dbReference>
<dbReference type="InterPro" id="IPR003399">
    <property type="entry name" value="Mce/MlaD"/>
</dbReference>
<keyword evidence="5" id="KW-1185">Reference proteome</keyword>
<comment type="caution">
    <text evidence="4">The sequence shown here is derived from an EMBL/GenBank/DDBJ whole genome shotgun (WGS) entry which is preliminary data.</text>
</comment>
<keyword evidence="1" id="KW-0812">Transmembrane</keyword>
<name>A0ABW3W0R7_9ACTN</name>
<reference evidence="5" key="1">
    <citation type="journal article" date="2019" name="Int. J. Syst. Evol. Microbiol.">
        <title>The Global Catalogue of Microorganisms (GCM) 10K type strain sequencing project: providing services to taxonomists for standard genome sequencing and annotation.</title>
        <authorList>
            <consortium name="The Broad Institute Genomics Platform"/>
            <consortium name="The Broad Institute Genome Sequencing Center for Infectious Disease"/>
            <person name="Wu L."/>
            <person name="Ma J."/>
        </authorList>
    </citation>
    <scope>NUCLEOTIDE SEQUENCE [LARGE SCALE GENOMIC DNA]</scope>
    <source>
        <strain evidence="5">CCUG 52478</strain>
    </source>
</reference>